<sequence length="129" mass="13402">MKTNNKVAIALVAGAAIGGAAIQGLHAQAKPIAYVVAEVDVTNSEGYTKEFLPLATKALSDGGSGFKVVAGGKNVTIEGTPPKARYVIASYENMDKAIAAYNSPAFKEARKIGDKYASSFRIIAVEAPQ</sequence>
<dbReference type="Gene3D" id="3.30.70.100">
    <property type="match status" value="1"/>
</dbReference>
<dbReference type="RefSeq" id="WP_137333671.1">
    <property type="nucleotide sequence ID" value="NZ_CP040077.1"/>
</dbReference>
<dbReference type="Pfam" id="PF07045">
    <property type="entry name" value="DUF1330"/>
    <property type="match status" value="1"/>
</dbReference>
<keyword evidence="3" id="KW-1185">Reference proteome</keyword>
<dbReference type="AlphaFoldDB" id="A0A4P8IRP7"/>
<proteinExistence type="predicted"/>
<gene>
    <name evidence="2" type="ORF">FAZ95_17900</name>
</gene>
<accession>A0A4P8IRP7</accession>
<name>A0A4P8IRP7_9BURK</name>
<evidence type="ECO:0000313" key="2">
    <source>
        <dbReference type="EMBL" id="QCP50861.1"/>
    </source>
</evidence>
<dbReference type="EMBL" id="CP040077">
    <property type="protein sequence ID" value="QCP50861.1"/>
    <property type="molecule type" value="Genomic_DNA"/>
</dbReference>
<evidence type="ECO:0000259" key="1">
    <source>
        <dbReference type="Pfam" id="PF07045"/>
    </source>
</evidence>
<organism evidence="2 3">
    <name type="scientific">Trinickia violacea</name>
    <dbReference type="NCBI Taxonomy" id="2571746"/>
    <lineage>
        <taxon>Bacteria</taxon>
        <taxon>Pseudomonadati</taxon>
        <taxon>Pseudomonadota</taxon>
        <taxon>Betaproteobacteria</taxon>
        <taxon>Burkholderiales</taxon>
        <taxon>Burkholderiaceae</taxon>
        <taxon>Trinickia</taxon>
    </lineage>
</organism>
<feature type="domain" description="DUF1330" evidence="1">
    <location>
        <begin position="33"/>
        <end position="126"/>
    </location>
</feature>
<dbReference type="Proteomes" id="UP000298656">
    <property type="component" value="Chromosome 1"/>
</dbReference>
<reference evidence="2 3" key="1">
    <citation type="submission" date="2019-05" db="EMBL/GenBank/DDBJ databases">
        <title>Burkholderia sp. DHOD12, isolated from subtropical forest soil.</title>
        <authorList>
            <person name="Gao Z.-H."/>
            <person name="Qiu L.-H."/>
        </authorList>
    </citation>
    <scope>NUCLEOTIDE SEQUENCE [LARGE SCALE GENOMIC DNA]</scope>
    <source>
        <strain evidence="2 3">DHOD12</strain>
    </source>
</reference>
<dbReference type="OrthoDB" id="516779at2"/>
<dbReference type="InterPro" id="IPR011008">
    <property type="entry name" value="Dimeric_a/b-barrel"/>
</dbReference>
<evidence type="ECO:0000313" key="3">
    <source>
        <dbReference type="Proteomes" id="UP000298656"/>
    </source>
</evidence>
<dbReference type="KEGG" id="tvl:FAZ95_17900"/>
<dbReference type="SUPFAM" id="SSF54909">
    <property type="entry name" value="Dimeric alpha+beta barrel"/>
    <property type="match status" value="1"/>
</dbReference>
<protein>
    <submittedName>
        <fullName evidence="2">DUF1330 domain-containing protein</fullName>
    </submittedName>
</protein>
<dbReference type="InterPro" id="IPR010753">
    <property type="entry name" value="DUF1330"/>
</dbReference>